<keyword evidence="3" id="KW-1185">Reference proteome</keyword>
<evidence type="ECO:0000313" key="3">
    <source>
        <dbReference type="Proteomes" id="UP001163821"/>
    </source>
</evidence>
<dbReference type="NCBIfam" id="NF045580">
    <property type="entry name" value="symport_access"/>
    <property type="match status" value="1"/>
</dbReference>
<evidence type="ECO:0000313" key="2">
    <source>
        <dbReference type="EMBL" id="MCW0482882.1"/>
    </source>
</evidence>
<gene>
    <name evidence="2" type="ORF">N2K84_09100</name>
</gene>
<comment type="caution">
    <text evidence="2">The sequence shown here is derived from an EMBL/GenBank/DDBJ whole genome shotgun (WGS) entry which is preliminary data.</text>
</comment>
<feature type="transmembrane region" description="Helical" evidence="1">
    <location>
        <begin position="7"/>
        <end position="28"/>
    </location>
</feature>
<name>A0AA42C9T5_9BACT</name>
<keyword evidence="1" id="KW-0812">Transmembrane</keyword>
<dbReference type="Proteomes" id="UP001163821">
    <property type="component" value="Unassembled WGS sequence"/>
</dbReference>
<proteinExistence type="predicted"/>
<dbReference type="RefSeq" id="WP_282591485.1">
    <property type="nucleotide sequence ID" value="NZ_JAPAAF010000010.1"/>
</dbReference>
<accession>A0AA42C9T5</accession>
<dbReference type="AlphaFoldDB" id="A0AA42C9T5"/>
<dbReference type="InterPro" id="IPR054615">
    <property type="entry name" value="Symport_access"/>
</dbReference>
<keyword evidence="1" id="KW-0472">Membrane</keyword>
<keyword evidence="1" id="KW-1133">Transmembrane helix</keyword>
<reference evidence="2" key="1">
    <citation type="submission" date="2022-10" db="EMBL/GenBank/DDBJ databases">
        <title>Gaoshiqiia sediminis gen. nov., sp. nov., isolated from coastal sediment.</title>
        <authorList>
            <person name="Yu W.X."/>
            <person name="Mu D.S."/>
            <person name="Du J.Z."/>
            <person name="Liang Y.Q."/>
        </authorList>
    </citation>
    <scope>NUCLEOTIDE SEQUENCE</scope>
    <source>
        <strain evidence="2">A06</strain>
    </source>
</reference>
<dbReference type="EMBL" id="JAPAAF010000010">
    <property type="protein sequence ID" value="MCW0482882.1"/>
    <property type="molecule type" value="Genomic_DNA"/>
</dbReference>
<evidence type="ECO:0000256" key="1">
    <source>
        <dbReference type="SAM" id="Phobius"/>
    </source>
</evidence>
<organism evidence="2 3">
    <name type="scientific">Gaoshiqia sediminis</name>
    <dbReference type="NCBI Taxonomy" id="2986998"/>
    <lineage>
        <taxon>Bacteria</taxon>
        <taxon>Pseudomonadati</taxon>
        <taxon>Bacteroidota</taxon>
        <taxon>Bacteroidia</taxon>
        <taxon>Marinilabiliales</taxon>
        <taxon>Prolixibacteraceae</taxon>
        <taxon>Gaoshiqia</taxon>
    </lineage>
</organism>
<protein>
    <submittedName>
        <fullName evidence="2">Uncharacterized protein</fullName>
    </submittedName>
</protein>
<sequence>MLGIDDPGIYLGYLLSVLSLVACVWYGAANWNKGAEITAEELKRDIDWETKEDQINEEL</sequence>